<gene>
    <name evidence="4" type="ORF">TVAG_420340</name>
</gene>
<evidence type="ECO:0000256" key="1">
    <source>
        <dbReference type="ARBA" id="ARBA00022737"/>
    </source>
</evidence>
<dbReference type="InterPro" id="IPR002110">
    <property type="entry name" value="Ankyrin_rpt"/>
</dbReference>
<reference evidence="4" key="2">
    <citation type="journal article" date="2007" name="Science">
        <title>Draft genome sequence of the sexually transmitted pathogen Trichomonas vaginalis.</title>
        <authorList>
            <person name="Carlton J.M."/>
            <person name="Hirt R.P."/>
            <person name="Silva J.C."/>
            <person name="Delcher A.L."/>
            <person name="Schatz M."/>
            <person name="Zhao Q."/>
            <person name="Wortman J.R."/>
            <person name="Bidwell S.L."/>
            <person name="Alsmark U.C.M."/>
            <person name="Besteiro S."/>
            <person name="Sicheritz-Ponten T."/>
            <person name="Noel C.J."/>
            <person name="Dacks J.B."/>
            <person name="Foster P.G."/>
            <person name="Simillion C."/>
            <person name="Van de Peer Y."/>
            <person name="Miranda-Saavedra D."/>
            <person name="Barton G.J."/>
            <person name="Westrop G.D."/>
            <person name="Mueller S."/>
            <person name="Dessi D."/>
            <person name="Fiori P.L."/>
            <person name="Ren Q."/>
            <person name="Paulsen I."/>
            <person name="Zhang H."/>
            <person name="Bastida-Corcuera F.D."/>
            <person name="Simoes-Barbosa A."/>
            <person name="Brown M.T."/>
            <person name="Hayes R.D."/>
            <person name="Mukherjee M."/>
            <person name="Okumura C.Y."/>
            <person name="Schneider R."/>
            <person name="Smith A.J."/>
            <person name="Vanacova S."/>
            <person name="Villalvazo M."/>
            <person name="Haas B.J."/>
            <person name="Pertea M."/>
            <person name="Feldblyum T.V."/>
            <person name="Utterback T.R."/>
            <person name="Shu C.L."/>
            <person name="Osoegawa K."/>
            <person name="de Jong P.J."/>
            <person name="Hrdy I."/>
            <person name="Horvathova L."/>
            <person name="Zubacova Z."/>
            <person name="Dolezal P."/>
            <person name="Malik S.B."/>
            <person name="Logsdon J.M. Jr."/>
            <person name="Henze K."/>
            <person name="Gupta A."/>
            <person name="Wang C.C."/>
            <person name="Dunne R.L."/>
            <person name="Upcroft J.A."/>
            <person name="Upcroft P."/>
            <person name="White O."/>
            <person name="Salzberg S.L."/>
            <person name="Tang P."/>
            <person name="Chiu C.-H."/>
            <person name="Lee Y.-S."/>
            <person name="Embley T.M."/>
            <person name="Coombs G.H."/>
            <person name="Mottram J.C."/>
            <person name="Tachezy J."/>
            <person name="Fraser-Liggett C.M."/>
            <person name="Johnson P.J."/>
        </authorList>
    </citation>
    <scope>NUCLEOTIDE SEQUENCE [LARGE SCALE GENOMIC DNA]</scope>
    <source>
        <strain evidence="4">G3</strain>
    </source>
</reference>
<accession>A2ED57</accession>
<dbReference type="eggNOG" id="KOG0504">
    <property type="taxonomic scope" value="Eukaryota"/>
</dbReference>
<dbReference type="InterPro" id="IPR036770">
    <property type="entry name" value="Ankyrin_rpt-contain_sf"/>
</dbReference>
<name>A2ED57_TRIV3</name>
<dbReference type="PANTHER" id="PTHR24198:SF165">
    <property type="entry name" value="ANKYRIN REPEAT-CONTAINING PROTEIN-RELATED"/>
    <property type="match status" value="1"/>
</dbReference>
<protein>
    <submittedName>
        <fullName evidence="4">Uncharacterized protein</fullName>
    </submittedName>
</protein>
<dbReference type="SUPFAM" id="SSF48403">
    <property type="entry name" value="Ankyrin repeat"/>
    <property type="match status" value="1"/>
</dbReference>
<dbReference type="OrthoDB" id="20872at2759"/>
<dbReference type="PROSITE" id="PS50088">
    <property type="entry name" value="ANK_REPEAT"/>
    <property type="match status" value="1"/>
</dbReference>
<reference evidence="4" key="1">
    <citation type="submission" date="2006-10" db="EMBL/GenBank/DDBJ databases">
        <authorList>
            <person name="Amadeo P."/>
            <person name="Zhao Q."/>
            <person name="Wortman J."/>
            <person name="Fraser-Liggett C."/>
            <person name="Carlton J."/>
        </authorList>
    </citation>
    <scope>NUCLEOTIDE SEQUENCE</scope>
    <source>
        <strain evidence="4">G3</strain>
    </source>
</reference>
<dbReference type="Proteomes" id="UP000001542">
    <property type="component" value="Unassembled WGS sequence"/>
</dbReference>
<dbReference type="SMR" id="A2ED57"/>
<dbReference type="KEGG" id="tva:4767331"/>
<dbReference type="SMART" id="SM00248">
    <property type="entry name" value="ANK"/>
    <property type="match status" value="8"/>
</dbReference>
<dbReference type="STRING" id="5722.A2ED57"/>
<dbReference type="PRINTS" id="PR01415">
    <property type="entry name" value="ANKYRIN"/>
</dbReference>
<keyword evidence="5" id="KW-1185">Reference proteome</keyword>
<sequence length="400" mass="45310">MYEKIDEFVGYVLSNDYKSLKKKEKSISIDATYYIQLPTYSQNREPGTSLLHLAAFANSLECVIMLLKRGFDIFKTDTLGRTPLNLAALGASVEVMSFILRIYAKENKLEELFRQCYKLDNMETNLIISASNGGCVDIFRLFEIYGFKLYSFSKQSKTICDICIERLAKNSHIEALKYVLDRIADDGISSNDKTPIMTAIINRNFEAAKVLIPHSDLNKVTKDNKTVLSYACFIGNAEMAKNLIPKIDFIDIPKDVKSKGAAHWICQLKDVGVARMVLERGIDVNRRDENNNPCVSDLIIRNSQADEESAFEILKMLIQYGFDIHATVPEKPSILEIFVLNLSPQPQIIDYLLSLGADANKVCETYGMAVKKIETIKEKLKGKCRNPQIAKIYQKYFGQK</sequence>
<dbReference type="EMBL" id="DS113358">
    <property type="protein sequence ID" value="EAY09412.1"/>
    <property type="molecule type" value="Genomic_DNA"/>
</dbReference>
<evidence type="ECO:0000313" key="5">
    <source>
        <dbReference type="Proteomes" id="UP000001542"/>
    </source>
</evidence>
<dbReference type="PROSITE" id="PS50297">
    <property type="entry name" value="ANK_REP_REGION"/>
    <property type="match status" value="1"/>
</dbReference>
<dbReference type="InParanoid" id="A2ED57"/>
<dbReference type="VEuPathDB" id="TrichDB:TVAGG3_0424970"/>
<keyword evidence="1" id="KW-0677">Repeat</keyword>
<dbReference type="Pfam" id="PF12796">
    <property type="entry name" value="Ank_2"/>
    <property type="match status" value="2"/>
</dbReference>
<dbReference type="VEuPathDB" id="TrichDB:TVAG_420340"/>
<evidence type="ECO:0000256" key="2">
    <source>
        <dbReference type="ARBA" id="ARBA00023043"/>
    </source>
</evidence>
<evidence type="ECO:0000313" key="4">
    <source>
        <dbReference type="EMBL" id="EAY09412.1"/>
    </source>
</evidence>
<dbReference type="PANTHER" id="PTHR24198">
    <property type="entry name" value="ANKYRIN REPEAT AND PROTEIN KINASE DOMAIN-CONTAINING PROTEIN"/>
    <property type="match status" value="1"/>
</dbReference>
<evidence type="ECO:0000256" key="3">
    <source>
        <dbReference type="PROSITE-ProRule" id="PRU00023"/>
    </source>
</evidence>
<dbReference type="AlphaFoldDB" id="A2ED57"/>
<dbReference type="Gene3D" id="1.25.40.20">
    <property type="entry name" value="Ankyrin repeat-containing domain"/>
    <property type="match status" value="1"/>
</dbReference>
<feature type="repeat" description="ANK" evidence="3">
    <location>
        <begin position="46"/>
        <end position="78"/>
    </location>
</feature>
<organism evidence="4 5">
    <name type="scientific">Trichomonas vaginalis (strain ATCC PRA-98 / G3)</name>
    <dbReference type="NCBI Taxonomy" id="412133"/>
    <lineage>
        <taxon>Eukaryota</taxon>
        <taxon>Metamonada</taxon>
        <taxon>Parabasalia</taxon>
        <taxon>Trichomonadida</taxon>
        <taxon>Trichomonadidae</taxon>
        <taxon>Trichomonas</taxon>
    </lineage>
</organism>
<dbReference type="RefSeq" id="XP_001321635.1">
    <property type="nucleotide sequence ID" value="XM_001321600.1"/>
</dbReference>
<keyword evidence="2 3" id="KW-0040">ANK repeat</keyword>
<proteinExistence type="predicted"/>